<sequence>MRSHLFALAVIPAIFLSGCNDPKEANDANFTKAINEHLAKKCIIVGDDMGFDGDFPATIDPEVAPPNADEAFRQDVDRRNQQAIHPFDVLVDTGLLKREDTTKEVDTWGKKETVPEKIYSLTDKGKAALVKHRAFCAGHQQVVSIKHFSEPGNVPFGGGKMSEAVFTTKAVDVPDWAKNQAVQDAWPSLKRDLDPDHEQRADLIQTNKGWIEAHDFDSNR</sequence>
<evidence type="ECO:0000313" key="1">
    <source>
        <dbReference type="EMBL" id="PYD55981.1"/>
    </source>
</evidence>
<dbReference type="RefSeq" id="WP_061275585.1">
    <property type="nucleotide sequence ID" value="NZ_CBCRXN010000036.1"/>
</dbReference>
<dbReference type="Proteomes" id="UP000248257">
    <property type="component" value="Unassembled WGS sequence"/>
</dbReference>
<protein>
    <recommendedName>
        <fullName evidence="3">Lipoprotein</fullName>
    </recommendedName>
</protein>
<evidence type="ECO:0000313" key="2">
    <source>
        <dbReference type="Proteomes" id="UP000248257"/>
    </source>
</evidence>
<accession>A0A318PFK8</accession>
<organism evidence="1 2">
    <name type="scientific">Komagataeibacter xylinus</name>
    <name type="common">Gluconacetobacter xylinus</name>
    <dbReference type="NCBI Taxonomy" id="28448"/>
    <lineage>
        <taxon>Bacteria</taxon>
        <taxon>Pseudomonadati</taxon>
        <taxon>Pseudomonadota</taxon>
        <taxon>Alphaproteobacteria</taxon>
        <taxon>Acetobacterales</taxon>
        <taxon>Acetobacteraceae</taxon>
        <taxon>Komagataeibacter</taxon>
    </lineage>
</organism>
<dbReference type="PROSITE" id="PS51257">
    <property type="entry name" value="PROKAR_LIPOPROTEIN"/>
    <property type="match status" value="1"/>
</dbReference>
<keyword evidence="2" id="KW-1185">Reference proteome</keyword>
<proteinExistence type="predicted"/>
<evidence type="ECO:0008006" key="3">
    <source>
        <dbReference type="Google" id="ProtNLM"/>
    </source>
</evidence>
<comment type="caution">
    <text evidence="1">The sequence shown here is derived from an EMBL/GenBank/DDBJ whole genome shotgun (WGS) entry which is preliminary data.</text>
</comment>
<reference evidence="1 2" key="1">
    <citation type="submission" date="2017-07" db="EMBL/GenBank/DDBJ databases">
        <title>A draft genome sequence of Komagataeibacter xylinus LMG 1515.</title>
        <authorList>
            <person name="Skraban J."/>
            <person name="Cleenwerck I."/>
            <person name="Vandamme P."/>
            <person name="Trcek J."/>
        </authorList>
    </citation>
    <scope>NUCLEOTIDE SEQUENCE [LARGE SCALE GENOMIC DNA]</scope>
    <source>
        <strain evidence="1 2">LMG 1515</strain>
    </source>
</reference>
<gene>
    <name evidence="1" type="ORF">CFR75_13410</name>
</gene>
<dbReference type="AlphaFoldDB" id="A0A318PFK8"/>
<dbReference type="EMBL" id="NKUC01000037">
    <property type="protein sequence ID" value="PYD55981.1"/>
    <property type="molecule type" value="Genomic_DNA"/>
</dbReference>
<name>A0A318PFK8_KOMXY</name>